<reference evidence="1" key="2">
    <citation type="submission" date="2023-05" db="EMBL/GenBank/DDBJ databases">
        <authorList>
            <consortium name="Lawrence Berkeley National Laboratory"/>
            <person name="Steindorff A."/>
            <person name="Hensen N."/>
            <person name="Bonometti L."/>
            <person name="Westerberg I."/>
            <person name="Brannstrom I.O."/>
            <person name="Guillou S."/>
            <person name="Cros-Aarteil S."/>
            <person name="Calhoun S."/>
            <person name="Haridas S."/>
            <person name="Kuo A."/>
            <person name="Mondo S."/>
            <person name="Pangilinan J."/>
            <person name="Riley R."/>
            <person name="Labutti K."/>
            <person name="Andreopoulos B."/>
            <person name="Lipzen A."/>
            <person name="Chen C."/>
            <person name="Yanf M."/>
            <person name="Daum C."/>
            <person name="Ng V."/>
            <person name="Clum A."/>
            <person name="Ohm R."/>
            <person name="Martin F."/>
            <person name="Silar P."/>
            <person name="Natvig D."/>
            <person name="Lalanne C."/>
            <person name="Gautier V."/>
            <person name="Ament-Velasquez S.L."/>
            <person name="Kruys A."/>
            <person name="Hutchinson M.I."/>
            <person name="Powell A.J."/>
            <person name="Barry K."/>
            <person name="Miller A.N."/>
            <person name="Grigoriev I.V."/>
            <person name="Debuchy R."/>
            <person name="Gladieux P."/>
            <person name="Thoren M.H."/>
            <person name="Johannesson H."/>
        </authorList>
    </citation>
    <scope>NUCLEOTIDE SEQUENCE</scope>
    <source>
        <strain evidence="1">CBS 532.94</strain>
    </source>
</reference>
<accession>A0AAN7C5W9</accession>
<dbReference type="PANTHER" id="PTHR42905:SF2">
    <property type="entry name" value="PHOSPHOENOLPYRUVATE CARBOXYLASE FAMILY PROTEIN"/>
    <property type="match status" value="1"/>
</dbReference>
<keyword evidence="1" id="KW-0808">Transferase</keyword>
<comment type="caution">
    <text evidence="1">The sequence shown here is derived from an EMBL/GenBank/DDBJ whole genome shotgun (WGS) entry which is preliminary data.</text>
</comment>
<keyword evidence="2" id="KW-1185">Reference proteome</keyword>
<evidence type="ECO:0000313" key="2">
    <source>
        <dbReference type="Proteomes" id="UP001303760"/>
    </source>
</evidence>
<dbReference type="CDD" id="cd00377">
    <property type="entry name" value="ICL_PEPM"/>
    <property type="match status" value="1"/>
</dbReference>
<keyword evidence="1" id="KW-0418">Kinase</keyword>
<dbReference type="PANTHER" id="PTHR42905">
    <property type="entry name" value="PHOSPHOENOLPYRUVATE CARBOXYLASE"/>
    <property type="match status" value="1"/>
</dbReference>
<dbReference type="InterPro" id="IPR040442">
    <property type="entry name" value="Pyrv_kinase-like_dom_sf"/>
</dbReference>
<organism evidence="1 2">
    <name type="scientific">Achaetomium macrosporum</name>
    <dbReference type="NCBI Taxonomy" id="79813"/>
    <lineage>
        <taxon>Eukaryota</taxon>
        <taxon>Fungi</taxon>
        <taxon>Dikarya</taxon>
        <taxon>Ascomycota</taxon>
        <taxon>Pezizomycotina</taxon>
        <taxon>Sordariomycetes</taxon>
        <taxon>Sordariomycetidae</taxon>
        <taxon>Sordariales</taxon>
        <taxon>Chaetomiaceae</taxon>
        <taxon>Achaetomium</taxon>
    </lineage>
</organism>
<gene>
    <name evidence="1" type="ORF">C8A03DRAFT_46345</name>
</gene>
<dbReference type="GO" id="GO:0016301">
    <property type="term" value="F:kinase activity"/>
    <property type="evidence" value="ECO:0007669"/>
    <property type="project" value="UniProtKB-KW"/>
</dbReference>
<name>A0AAN7C5W9_9PEZI</name>
<dbReference type="SUPFAM" id="SSF51621">
    <property type="entry name" value="Phosphoenolpyruvate/pyruvate domain"/>
    <property type="match status" value="1"/>
</dbReference>
<dbReference type="Gene3D" id="3.20.20.60">
    <property type="entry name" value="Phosphoenolpyruvate-binding domains"/>
    <property type="match status" value="1"/>
</dbReference>
<protein>
    <submittedName>
        <fullName evidence="1">Pyruvate/Phosphoenolpyruvate kinase-like domain-containing protein</fullName>
    </submittedName>
</protein>
<dbReference type="InterPro" id="IPR039556">
    <property type="entry name" value="ICL/PEPM"/>
</dbReference>
<dbReference type="AlphaFoldDB" id="A0AAN7C5W9"/>
<proteinExistence type="predicted"/>
<reference evidence="1" key="1">
    <citation type="journal article" date="2023" name="Mol. Phylogenet. Evol.">
        <title>Genome-scale phylogeny and comparative genomics of the fungal order Sordariales.</title>
        <authorList>
            <person name="Hensen N."/>
            <person name="Bonometti L."/>
            <person name="Westerberg I."/>
            <person name="Brannstrom I.O."/>
            <person name="Guillou S."/>
            <person name="Cros-Aarteil S."/>
            <person name="Calhoun S."/>
            <person name="Haridas S."/>
            <person name="Kuo A."/>
            <person name="Mondo S."/>
            <person name="Pangilinan J."/>
            <person name="Riley R."/>
            <person name="LaButti K."/>
            <person name="Andreopoulos B."/>
            <person name="Lipzen A."/>
            <person name="Chen C."/>
            <person name="Yan M."/>
            <person name="Daum C."/>
            <person name="Ng V."/>
            <person name="Clum A."/>
            <person name="Steindorff A."/>
            <person name="Ohm R.A."/>
            <person name="Martin F."/>
            <person name="Silar P."/>
            <person name="Natvig D.O."/>
            <person name="Lalanne C."/>
            <person name="Gautier V."/>
            <person name="Ament-Velasquez S.L."/>
            <person name="Kruys A."/>
            <person name="Hutchinson M.I."/>
            <person name="Powell A.J."/>
            <person name="Barry K."/>
            <person name="Miller A.N."/>
            <person name="Grigoriev I.V."/>
            <person name="Debuchy R."/>
            <person name="Gladieux P."/>
            <person name="Hiltunen Thoren M."/>
            <person name="Johannesson H."/>
        </authorList>
    </citation>
    <scope>NUCLEOTIDE SEQUENCE</scope>
    <source>
        <strain evidence="1">CBS 532.94</strain>
    </source>
</reference>
<evidence type="ECO:0000313" key="1">
    <source>
        <dbReference type="EMBL" id="KAK4235541.1"/>
    </source>
</evidence>
<dbReference type="Proteomes" id="UP001303760">
    <property type="component" value="Unassembled WGS sequence"/>
</dbReference>
<sequence length="240" mass="25787">MVNVERKGPSVLREALKSKKCVIGLGLFDGISAKVAASVGFDFLFAKVSQVVTQCSDLPIIADANTGFSGPLNIRRTIQFYEHAGVAGCHIEDRVFPKRCGQLKGKDVVDLQVYLERIRSAGEAHANPDSVIIARTDARNAKSLGGESASRDAFDEGVRRLKAAVAAELALNPVLINVLPDGLTGNLTTAECNELGFAAAIYPCTEFIPAMLAMQESYTRLKREGSDLRCCKGKDDCPVL</sequence>
<dbReference type="EMBL" id="MU860258">
    <property type="protein sequence ID" value="KAK4235541.1"/>
    <property type="molecule type" value="Genomic_DNA"/>
</dbReference>
<keyword evidence="1" id="KW-0670">Pyruvate</keyword>
<dbReference type="Pfam" id="PF13714">
    <property type="entry name" value="PEP_mutase"/>
    <property type="match status" value="1"/>
</dbReference>
<dbReference type="InterPro" id="IPR015813">
    <property type="entry name" value="Pyrv/PenolPyrv_kinase-like_dom"/>
</dbReference>